<evidence type="ECO:0000259" key="5">
    <source>
        <dbReference type="Pfam" id="PF01494"/>
    </source>
</evidence>
<dbReference type="InterPro" id="IPR012941">
    <property type="entry name" value="Phe_hydrox_C_dim_dom"/>
</dbReference>
<dbReference type="KEGG" id="ure:UREG_04222"/>
<comment type="similarity">
    <text evidence="1">Belongs to the PheA/TfdB FAD monooxygenase family.</text>
</comment>
<dbReference type="EMBL" id="CH476616">
    <property type="protein sequence ID" value="EEP79376.1"/>
    <property type="molecule type" value="Genomic_DNA"/>
</dbReference>
<evidence type="ECO:0000256" key="1">
    <source>
        <dbReference type="ARBA" id="ARBA00007801"/>
    </source>
</evidence>
<dbReference type="GO" id="GO:0071949">
    <property type="term" value="F:FAD binding"/>
    <property type="evidence" value="ECO:0007669"/>
    <property type="project" value="InterPro"/>
</dbReference>
<dbReference type="CDD" id="cd02979">
    <property type="entry name" value="PHOX_C"/>
    <property type="match status" value="1"/>
</dbReference>
<dbReference type="OMA" id="VMYIGEL"/>
<evidence type="ECO:0000256" key="3">
    <source>
        <dbReference type="ARBA" id="ARBA00022827"/>
    </source>
</evidence>
<dbReference type="RefSeq" id="XP_002544705.1">
    <property type="nucleotide sequence ID" value="XM_002544659.1"/>
</dbReference>
<dbReference type="OrthoDB" id="1716816at2759"/>
<evidence type="ECO:0000313" key="8">
    <source>
        <dbReference type="Proteomes" id="UP000002058"/>
    </source>
</evidence>
<dbReference type="Gene3D" id="3.40.30.20">
    <property type="match status" value="1"/>
</dbReference>
<dbReference type="SUPFAM" id="SSF51905">
    <property type="entry name" value="FAD/NAD(P)-binding domain"/>
    <property type="match status" value="1"/>
</dbReference>
<dbReference type="Pfam" id="PF01494">
    <property type="entry name" value="FAD_binding_3"/>
    <property type="match status" value="1"/>
</dbReference>
<dbReference type="Gene3D" id="3.50.50.60">
    <property type="entry name" value="FAD/NAD(P)-binding domain"/>
    <property type="match status" value="1"/>
</dbReference>
<dbReference type="Pfam" id="PF07976">
    <property type="entry name" value="Phe_hydrox_dim"/>
    <property type="match status" value="1"/>
</dbReference>
<evidence type="ECO:0000256" key="2">
    <source>
        <dbReference type="ARBA" id="ARBA00022630"/>
    </source>
</evidence>
<organism evidence="7 8">
    <name type="scientific">Uncinocarpus reesii (strain UAMH 1704)</name>
    <dbReference type="NCBI Taxonomy" id="336963"/>
    <lineage>
        <taxon>Eukaryota</taxon>
        <taxon>Fungi</taxon>
        <taxon>Dikarya</taxon>
        <taxon>Ascomycota</taxon>
        <taxon>Pezizomycotina</taxon>
        <taxon>Eurotiomycetes</taxon>
        <taxon>Eurotiomycetidae</taxon>
        <taxon>Onygenales</taxon>
        <taxon>Onygenaceae</taxon>
        <taxon>Uncinocarpus</taxon>
    </lineage>
</organism>
<reference evidence="8" key="1">
    <citation type="journal article" date="2009" name="Genome Res.">
        <title>Comparative genomic analyses of the human fungal pathogens Coccidioides and their relatives.</title>
        <authorList>
            <person name="Sharpton T.J."/>
            <person name="Stajich J.E."/>
            <person name="Rounsley S.D."/>
            <person name="Gardner M.J."/>
            <person name="Wortman J.R."/>
            <person name="Jordar V.S."/>
            <person name="Maiti R."/>
            <person name="Kodira C.D."/>
            <person name="Neafsey D.E."/>
            <person name="Zeng Q."/>
            <person name="Hung C.-Y."/>
            <person name="McMahan C."/>
            <person name="Muszewska A."/>
            <person name="Grynberg M."/>
            <person name="Mandel M.A."/>
            <person name="Kellner E.M."/>
            <person name="Barker B.M."/>
            <person name="Galgiani J.N."/>
            <person name="Orbach M.J."/>
            <person name="Kirkland T.N."/>
            <person name="Cole G.T."/>
            <person name="Henn M.R."/>
            <person name="Birren B.W."/>
            <person name="Taylor J.W."/>
        </authorList>
    </citation>
    <scope>NUCLEOTIDE SEQUENCE [LARGE SCALE GENOMIC DNA]</scope>
    <source>
        <strain evidence="8">UAMH 1704</strain>
    </source>
</reference>
<dbReference type="InParanoid" id="C4JN14"/>
<dbReference type="InterPro" id="IPR036249">
    <property type="entry name" value="Thioredoxin-like_sf"/>
</dbReference>
<dbReference type="eggNOG" id="KOG3855">
    <property type="taxonomic scope" value="Eukaryota"/>
</dbReference>
<evidence type="ECO:0000256" key="4">
    <source>
        <dbReference type="ARBA" id="ARBA00023002"/>
    </source>
</evidence>
<dbReference type="InterPro" id="IPR036188">
    <property type="entry name" value="FAD/NAD-bd_sf"/>
</dbReference>
<dbReference type="Gene3D" id="3.30.9.10">
    <property type="entry name" value="D-Amino Acid Oxidase, subunit A, domain 2"/>
    <property type="match status" value="1"/>
</dbReference>
<protein>
    <recommendedName>
        <fullName evidence="9">FAD-binding domain-containing protein</fullName>
    </recommendedName>
</protein>
<keyword evidence="4" id="KW-0560">Oxidoreductase</keyword>
<evidence type="ECO:0000259" key="6">
    <source>
        <dbReference type="Pfam" id="PF07976"/>
    </source>
</evidence>
<dbReference type="InterPro" id="IPR038220">
    <property type="entry name" value="PHOX_C_sf"/>
</dbReference>
<keyword evidence="3" id="KW-0274">FAD</keyword>
<feature type="domain" description="FAD-binding" evidence="5">
    <location>
        <begin position="8"/>
        <end position="365"/>
    </location>
</feature>
<accession>C4JN14</accession>
<sequence length="582" mass="65478">MPMPDSTIDVLIIGAGPSGLAAALWLAQLDVPFRIIDKREDQPRVGQADGLNPKTMEIFERFEIHDQVTKLWEPATDETLWYRDDNGQLRRIERYRNVPPPGVRWTHGTLQQGRVEEIMKKRVFELSGVAVEYHTCLVNLTVDTSQLDIPEAHPCTVLVERPQGQNEQIHARYVIGADGGKSQTRQLLGFDMQGNKGSSIWGVMDFSGGSNFPDFGTTSIIRNDIDGSVDFVRREEDLVRMYVELNKGPEGEHITRDVITPELIIKKCQYLLRPFKLDVRHWVWWSAFTATQRLSSALSAHQRVFLVGDAVHTHSPVTGMGMNTSIQDSYNLGWKLAGVIKGQLTPRILKTYSTERGPVAHQLLEADRTALELFSTPFGNETPALLQRMEQMRIFLGGRRIRYDDPLLTWLPVQEMGIFKPGECLPEMLVTNHATGRSVSLHNVLQTNGSWCLIVFGGDVSHGGQMQRVQIIGSQLKVLQEKCRGSGRSFLNTVFVHCAPWTAVELADFPAIFFPPHEETGRDYRKIFIDEGTMYDEAGVDRSSGGLVLVRPDQHIVWIAGLDDFKGLERNLSHVFQIGLDG</sequence>
<evidence type="ECO:0008006" key="9">
    <source>
        <dbReference type="Google" id="ProtNLM"/>
    </source>
</evidence>
<dbReference type="GO" id="GO:0016709">
    <property type="term" value="F:oxidoreductase activity, acting on paired donors, with incorporation or reduction of molecular oxygen, NAD(P)H as one donor, and incorporation of one atom of oxygen"/>
    <property type="evidence" value="ECO:0007669"/>
    <property type="project" value="UniProtKB-ARBA"/>
</dbReference>
<dbReference type="STRING" id="336963.C4JN14"/>
<dbReference type="GeneID" id="8437235"/>
<dbReference type="PANTHER" id="PTHR43004">
    <property type="entry name" value="TRK SYSTEM POTASSIUM UPTAKE PROTEIN"/>
    <property type="match status" value="1"/>
</dbReference>
<keyword evidence="8" id="KW-1185">Reference proteome</keyword>
<keyword evidence="2" id="KW-0285">Flavoprotein</keyword>
<gene>
    <name evidence="7" type="ORF">UREG_04222</name>
</gene>
<evidence type="ECO:0000313" key="7">
    <source>
        <dbReference type="EMBL" id="EEP79376.1"/>
    </source>
</evidence>
<dbReference type="VEuPathDB" id="FungiDB:UREG_04222"/>
<dbReference type="InterPro" id="IPR050641">
    <property type="entry name" value="RIFMO-like"/>
</dbReference>
<feature type="domain" description="Phenol hydroxylase-like C-terminal dimerisation" evidence="6">
    <location>
        <begin position="402"/>
        <end position="574"/>
    </location>
</feature>
<dbReference type="SUPFAM" id="SSF54373">
    <property type="entry name" value="FAD-linked reductases, C-terminal domain"/>
    <property type="match status" value="1"/>
</dbReference>
<dbReference type="PANTHER" id="PTHR43004:SF20">
    <property type="entry name" value="2-MONOOXYGENASE, PUTATIVE (AFU_ORTHOLOGUE AFUA_1G13660)-RELATED"/>
    <property type="match status" value="1"/>
</dbReference>
<dbReference type="PRINTS" id="PR00420">
    <property type="entry name" value="RNGMNOXGNASE"/>
</dbReference>
<dbReference type="AlphaFoldDB" id="C4JN14"/>
<dbReference type="InterPro" id="IPR002938">
    <property type="entry name" value="FAD-bd"/>
</dbReference>
<dbReference type="SUPFAM" id="SSF52833">
    <property type="entry name" value="Thioredoxin-like"/>
    <property type="match status" value="1"/>
</dbReference>
<dbReference type="HOGENOM" id="CLU_009665_9_2_1"/>
<proteinExistence type="inferred from homology"/>
<name>C4JN14_UNCRE</name>
<dbReference type="Proteomes" id="UP000002058">
    <property type="component" value="Unassembled WGS sequence"/>
</dbReference>